<evidence type="ECO:0000313" key="3">
    <source>
        <dbReference type="Proteomes" id="UP000187012"/>
    </source>
</evidence>
<evidence type="ECO:0008006" key="4">
    <source>
        <dbReference type="Google" id="ProtNLM"/>
    </source>
</evidence>
<feature type="chain" id="PRO_5012794792" description="Lysozyme inhibitor LprI N-terminal domain-containing protein" evidence="1">
    <location>
        <begin position="34"/>
        <end position="72"/>
    </location>
</feature>
<protein>
    <recommendedName>
        <fullName evidence="4">Lysozyme inhibitor LprI N-terminal domain-containing protein</fullName>
    </recommendedName>
</protein>
<sequence>MLKVGCLLPGIMMQLSKITLALVLICANAAALADGSCEAKETTRDDYLACTNADTKKILSDAERLYQNIRDN</sequence>
<keyword evidence="3" id="KW-1185">Reference proteome</keyword>
<gene>
    <name evidence="2" type="ORF">BN2475_460011</name>
</gene>
<feature type="signal peptide" evidence="1">
    <location>
        <begin position="1"/>
        <end position="33"/>
    </location>
</feature>
<name>A0A1N7S9D4_9BURK</name>
<reference evidence="2 3" key="1">
    <citation type="submission" date="2016-12" db="EMBL/GenBank/DDBJ databases">
        <authorList>
            <person name="Song W.-J."/>
            <person name="Kurnit D.M."/>
        </authorList>
    </citation>
    <scope>NUCLEOTIDE SEQUENCE [LARGE SCALE GENOMIC DNA]</scope>
    <source>
        <strain evidence="2 3">STM7296</strain>
    </source>
</reference>
<dbReference type="Proteomes" id="UP000187012">
    <property type="component" value="Unassembled WGS sequence"/>
</dbReference>
<keyword evidence="1" id="KW-0732">Signal</keyword>
<accession>A0A1N7S9D4</accession>
<evidence type="ECO:0000256" key="1">
    <source>
        <dbReference type="SAM" id="SignalP"/>
    </source>
</evidence>
<proteinExistence type="predicted"/>
<organism evidence="2 3">
    <name type="scientific">Paraburkholderia ribeironis</name>
    <dbReference type="NCBI Taxonomy" id="1247936"/>
    <lineage>
        <taxon>Bacteria</taxon>
        <taxon>Pseudomonadati</taxon>
        <taxon>Pseudomonadota</taxon>
        <taxon>Betaproteobacteria</taxon>
        <taxon>Burkholderiales</taxon>
        <taxon>Burkholderiaceae</taxon>
        <taxon>Paraburkholderia</taxon>
    </lineage>
</organism>
<evidence type="ECO:0000313" key="2">
    <source>
        <dbReference type="EMBL" id="SIT44019.1"/>
    </source>
</evidence>
<dbReference type="AlphaFoldDB" id="A0A1N7S9D4"/>
<dbReference type="EMBL" id="CYGX02000046">
    <property type="protein sequence ID" value="SIT44019.1"/>
    <property type="molecule type" value="Genomic_DNA"/>
</dbReference>
<dbReference type="STRING" id="1247936.BN2475_460011"/>